<dbReference type="VEuPathDB" id="AmoebaDB:EHI_048200"/>
<dbReference type="OMA" id="IENEICV"/>
<name>A0A5K1V7L8_ENTHI</name>
<proteinExistence type="predicted"/>
<dbReference type="VEuPathDB" id="AmoebaDB:KM1_033350"/>
<sequence length="236" mass="27295">MKPNLKKDEDIHLTVKKRESRDEEATLADGYLYILIREFGFSAKLKQTKHAEKTIKLYCVDELFIENELCVSQEDIQKEGRKLQHRFGVDTITTPMNPKQERRSKEAEVSNGYLQMLINVGYNPEFKGTRSARKTIKMYRIKKMESPTKVILEKSVLMEFGKRLDAVVKEQFQKGLRIMIITPEMLALNEESLNGIKLTDFLSQQPNQKGKNESDKEGNDSTTEDITQSYDYSSVN</sequence>
<feature type="compositionally biased region" description="Basic and acidic residues" evidence="1">
    <location>
        <begin position="210"/>
        <end position="219"/>
    </location>
</feature>
<feature type="compositionally biased region" description="Polar residues" evidence="1">
    <location>
        <begin position="220"/>
        <end position="236"/>
    </location>
</feature>
<comment type="caution">
    <text evidence="2">The sequence shown here is derived from an EMBL/GenBank/DDBJ whole genome shotgun (WGS) entry which is preliminary data.</text>
</comment>
<protein>
    <submittedName>
        <fullName evidence="2">Uncharacterized protein</fullName>
    </submittedName>
</protein>
<dbReference type="VEuPathDB" id="AmoebaDB:EHI8A_018720"/>
<dbReference type="VEuPathDB" id="AmoebaDB:EHI7A_013920"/>
<reference evidence="2 3" key="1">
    <citation type="submission" date="2016-05" db="EMBL/GenBank/DDBJ databases">
        <title>First whole genome sequencing of Entamoeba histolytica HM1:IMSS-clone-6.</title>
        <authorList>
            <person name="Mukherjee Avik.K."/>
            <person name="Izumyama S."/>
            <person name="Nakada-Tsukui K."/>
            <person name="Nozaki T."/>
        </authorList>
    </citation>
    <scope>NUCLEOTIDE SEQUENCE [LARGE SCALE GENOMIC DNA]</scope>
    <source>
        <strain evidence="2 3">HM1:IMSS clone 6</strain>
    </source>
</reference>
<feature type="region of interest" description="Disordered" evidence="1">
    <location>
        <begin position="202"/>
        <end position="236"/>
    </location>
</feature>
<evidence type="ECO:0000313" key="3">
    <source>
        <dbReference type="Proteomes" id="UP000078387"/>
    </source>
</evidence>
<dbReference type="AlphaFoldDB" id="A0A5K1V7L8"/>
<dbReference type="Proteomes" id="UP000078387">
    <property type="component" value="Unassembled WGS sequence"/>
</dbReference>
<accession>A0A5K1V7L8</accession>
<evidence type="ECO:0000313" key="2">
    <source>
        <dbReference type="EMBL" id="GAT96198.1"/>
    </source>
</evidence>
<evidence type="ECO:0000256" key="1">
    <source>
        <dbReference type="SAM" id="MobiDB-lite"/>
    </source>
</evidence>
<dbReference type="VEuPathDB" id="AmoebaDB:EHI5A_029720"/>
<organism evidence="2 3">
    <name type="scientific">Entamoeba histolytica</name>
    <dbReference type="NCBI Taxonomy" id="5759"/>
    <lineage>
        <taxon>Eukaryota</taxon>
        <taxon>Amoebozoa</taxon>
        <taxon>Evosea</taxon>
        <taxon>Archamoebae</taxon>
        <taxon>Mastigamoebida</taxon>
        <taxon>Entamoebidae</taxon>
        <taxon>Entamoeba</taxon>
    </lineage>
</organism>
<dbReference type="EMBL" id="BDEQ01000001">
    <property type="protein sequence ID" value="GAT96198.1"/>
    <property type="molecule type" value="Genomic_DNA"/>
</dbReference>
<gene>
    <name evidence="2" type="ORF">CL6EHI_048200</name>
</gene>